<dbReference type="Pfam" id="PF10588">
    <property type="entry name" value="NADH-G_4Fe-4S_3"/>
    <property type="match status" value="1"/>
</dbReference>
<comment type="cofactor">
    <cofactor evidence="14">
        <name>[2Fe-2S] cluster</name>
        <dbReference type="ChEBI" id="CHEBI:190135"/>
    </cofactor>
    <text evidence="14">Binds 1 [2Fe-2S] cluster per subunit.</text>
</comment>
<dbReference type="Proteomes" id="UP000319732">
    <property type="component" value="Unassembled WGS sequence"/>
</dbReference>
<keyword evidence="8 14" id="KW-0408">Iron</keyword>
<evidence type="ECO:0000256" key="9">
    <source>
        <dbReference type="ARBA" id="ARBA00023014"/>
    </source>
</evidence>
<comment type="similarity">
    <text evidence="2 14">Belongs to the complex I 75 kDa subunit family.</text>
</comment>
<keyword evidence="7 14" id="KW-1278">Translocase</keyword>
<dbReference type="Gene3D" id="3.30.200.210">
    <property type="match status" value="1"/>
</dbReference>
<evidence type="ECO:0000313" key="19">
    <source>
        <dbReference type="Proteomes" id="UP000319732"/>
    </source>
</evidence>
<feature type="domain" description="4Fe-4S Mo/W bis-MGD-type" evidence="16">
    <location>
        <begin position="221"/>
        <end position="277"/>
    </location>
</feature>
<dbReference type="SUPFAM" id="SSF53706">
    <property type="entry name" value="Formate dehydrogenase/DMSO reductase, domains 1-3"/>
    <property type="match status" value="1"/>
</dbReference>
<dbReference type="Pfam" id="PF13510">
    <property type="entry name" value="Fer2_4"/>
    <property type="match status" value="1"/>
</dbReference>
<dbReference type="Gene3D" id="3.10.20.740">
    <property type="match status" value="1"/>
</dbReference>
<comment type="caution">
    <text evidence="18">The sequence shown here is derived from an EMBL/GenBank/DDBJ whole genome shotgun (WGS) entry which is preliminary data.</text>
</comment>
<dbReference type="GO" id="GO:0003954">
    <property type="term" value="F:NADH dehydrogenase activity"/>
    <property type="evidence" value="ECO:0007669"/>
    <property type="project" value="TreeGrafter"/>
</dbReference>
<dbReference type="Gene3D" id="3.40.50.740">
    <property type="match status" value="1"/>
</dbReference>
<evidence type="ECO:0000256" key="2">
    <source>
        <dbReference type="ARBA" id="ARBA00005404"/>
    </source>
</evidence>
<keyword evidence="18" id="KW-0560">Oxidoreductase</keyword>
<comment type="subunit">
    <text evidence="12">Composed of 13 different subunits. Subunits NuoCD, E, F, and G constitute the peripheral sector of the complex.</text>
</comment>
<dbReference type="CDD" id="cd00207">
    <property type="entry name" value="fer2"/>
    <property type="match status" value="1"/>
</dbReference>
<reference evidence="18 19" key="1">
    <citation type="submission" date="2019-06" db="EMBL/GenBank/DDBJ databases">
        <title>Whole genome sequence for Cellvibrionaceae sp. R142.</title>
        <authorList>
            <person name="Wang G."/>
        </authorList>
    </citation>
    <scope>NUCLEOTIDE SEQUENCE [LARGE SCALE GENOMIC DNA]</scope>
    <source>
        <strain evidence="18 19">R142</strain>
    </source>
</reference>
<keyword evidence="10 14" id="KW-0520">NAD</keyword>
<dbReference type="InterPro" id="IPR006656">
    <property type="entry name" value="Mopterin_OxRdtase"/>
</dbReference>
<dbReference type="InterPro" id="IPR019574">
    <property type="entry name" value="NADH_UbQ_OxRdtase_Gsu_4Fe4S-bd"/>
</dbReference>
<evidence type="ECO:0000256" key="4">
    <source>
        <dbReference type="ARBA" id="ARBA00022714"/>
    </source>
</evidence>
<dbReference type="GO" id="GO:0051539">
    <property type="term" value="F:4 iron, 4 sulfur cluster binding"/>
    <property type="evidence" value="ECO:0007669"/>
    <property type="project" value="UniProtKB-KW"/>
</dbReference>
<dbReference type="InterPro" id="IPR001041">
    <property type="entry name" value="2Fe-2S_ferredoxin-type"/>
</dbReference>
<dbReference type="SMART" id="SM00926">
    <property type="entry name" value="Molybdop_Fe4S4"/>
    <property type="match status" value="1"/>
</dbReference>
<dbReference type="FunFam" id="3.10.20.740:FF:000002">
    <property type="entry name" value="NADH-quinone oxidoreductase"/>
    <property type="match status" value="1"/>
</dbReference>
<dbReference type="PROSITE" id="PS00641">
    <property type="entry name" value="COMPLEX1_75K_1"/>
    <property type="match status" value="1"/>
</dbReference>
<dbReference type="CDD" id="cd02788">
    <property type="entry name" value="MopB_CT_NDH-1_NuoG2-N7"/>
    <property type="match status" value="1"/>
</dbReference>
<evidence type="ECO:0000256" key="3">
    <source>
        <dbReference type="ARBA" id="ARBA00022485"/>
    </source>
</evidence>
<proteinExistence type="inferred from homology"/>
<dbReference type="PANTHER" id="PTHR43105">
    <property type="entry name" value="RESPIRATORY NITRATE REDUCTASE"/>
    <property type="match status" value="1"/>
</dbReference>
<dbReference type="RefSeq" id="WP_142928725.1">
    <property type="nucleotide sequence ID" value="NZ_ML660100.1"/>
</dbReference>
<dbReference type="GO" id="GO:0048038">
    <property type="term" value="F:quinone binding"/>
    <property type="evidence" value="ECO:0007669"/>
    <property type="project" value="UniProtKB-UniRule"/>
</dbReference>
<evidence type="ECO:0000256" key="1">
    <source>
        <dbReference type="ARBA" id="ARBA00001966"/>
    </source>
</evidence>
<evidence type="ECO:0000256" key="14">
    <source>
        <dbReference type="RuleBase" id="RU003525"/>
    </source>
</evidence>
<evidence type="ECO:0000256" key="8">
    <source>
        <dbReference type="ARBA" id="ARBA00023004"/>
    </source>
</evidence>
<dbReference type="SUPFAM" id="SSF54862">
    <property type="entry name" value="4Fe-4S ferredoxins"/>
    <property type="match status" value="1"/>
</dbReference>
<dbReference type="GO" id="GO:0008137">
    <property type="term" value="F:NADH dehydrogenase (ubiquinone) activity"/>
    <property type="evidence" value="ECO:0007669"/>
    <property type="project" value="UniProtKB-UniRule"/>
</dbReference>
<dbReference type="SMART" id="SM00929">
    <property type="entry name" value="NADH-G_4Fe-4S_3"/>
    <property type="match status" value="1"/>
</dbReference>
<dbReference type="Pfam" id="PF04879">
    <property type="entry name" value="Molybdop_Fe4S4"/>
    <property type="match status" value="1"/>
</dbReference>
<dbReference type="GO" id="GO:0016020">
    <property type="term" value="C:membrane"/>
    <property type="evidence" value="ECO:0007669"/>
    <property type="project" value="InterPro"/>
</dbReference>
<dbReference type="EC" id="7.1.1.-" evidence="14"/>
<evidence type="ECO:0000256" key="13">
    <source>
        <dbReference type="ARBA" id="ARBA00047712"/>
    </source>
</evidence>
<dbReference type="PROSITE" id="PS51085">
    <property type="entry name" value="2FE2S_FER_2"/>
    <property type="match status" value="1"/>
</dbReference>
<dbReference type="InterPro" id="IPR010228">
    <property type="entry name" value="NADH_UbQ_OxRdtase_Gsu"/>
</dbReference>
<keyword evidence="6 14" id="KW-0479">Metal-binding</keyword>
<dbReference type="SUPFAM" id="SSF54292">
    <property type="entry name" value="2Fe-2S ferredoxin-like"/>
    <property type="match status" value="1"/>
</dbReference>
<dbReference type="InterPro" id="IPR006963">
    <property type="entry name" value="Mopterin_OxRdtase_4Fe-4S_dom"/>
</dbReference>
<dbReference type="NCBIfam" id="TIGR01973">
    <property type="entry name" value="NuoG"/>
    <property type="match status" value="1"/>
</dbReference>
<dbReference type="InterPro" id="IPR054351">
    <property type="entry name" value="NADH_UbQ_OxRdtase_ferredoxin"/>
</dbReference>
<dbReference type="SUPFAM" id="SSF50692">
    <property type="entry name" value="ADC-like"/>
    <property type="match status" value="1"/>
</dbReference>
<comment type="catalytic activity">
    <reaction evidence="13 14">
        <text>a quinone + NADH + 5 H(+)(in) = a quinol + NAD(+) + 4 H(+)(out)</text>
        <dbReference type="Rhea" id="RHEA:57888"/>
        <dbReference type="ChEBI" id="CHEBI:15378"/>
        <dbReference type="ChEBI" id="CHEBI:24646"/>
        <dbReference type="ChEBI" id="CHEBI:57540"/>
        <dbReference type="ChEBI" id="CHEBI:57945"/>
        <dbReference type="ChEBI" id="CHEBI:132124"/>
    </reaction>
</comment>
<protein>
    <recommendedName>
        <fullName evidence="14">NADH-quinone oxidoreductase</fullName>
        <ecNumber evidence="14">7.1.1.-</ecNumber>
    </recommendedName>
</protein>
<dbReference type="Pfam" id="PF22117">
    <property type="entry name" value="Fer4_Nqo3"/>
    <property type="match status" value="1"/>
</dbReference>
<evidence type="ECO:0000256" key="6">
    <source>
        <dbReference type="ARBA" id="ARBA00022723"/>
    </source>
</evidence>
<keyword evidence="3 14" id="KW-0004">4Fe-4S</keyword>
<evidence type="ECO:0000259" key="17">
    <source>
        <dbReference type="PROSITE" id="PS51839"/>
    </source>
</evidence>
<dbReference type="EMBL" id="VHSG01000022">
    <property type="protein sequence ID" value="TQV71183.1"/>
    <property type="molecule type" value="Genomic_DNA"/>
</dbReference>
<evidence type="ECO:0000259" key="16">
    <source>
        <dbReference type="PROSITE" id="PS51669"/>
    </source>
</evidence>
<dbReference type="InterPro" id="IPR036010">
    <property type="entry name" value="2Fe-2S_ferredoxin-like_sf"/>
</dbReference>
<dbReference type="PANTHER" id="PTHR43105:SF10">
    <property type="entry name" value="NADH-QUINONE OXIDOREDUCTASE SUBUNIT G"/>
    <property type="match status" value="1"/>
</dbReference>
<keyword evidence="5 14" id="KW-0874">Quinone</keyword>
<dbReference type="GO" id="GO:0051537">
    <property type="term" value="F:2 iron, 2 sulfur cluster binding"/>
    <property type="evidence" value="ECO:0007669"/>
    <property type="project" value="UniProtKB-UniRule"/>
</dbReference>
<evidence type="ECO:0000256" key="7">
    <source>
        <dbReference type="ARBA" id="ARBA00022967"/>
    </source>
</evidence>
<keyword evidence="19" id="KW-1185">Reference proteome</keyword>
<evidence type="ECO:0000256" key="10">
    <source>
        <dbReference type="ARBA" id="ARBA00023027"/>
    </source>
</evidence>
<evidence type="ECO:0000313" key="18">
    <source>
        <dbReference type="EMBL" id="TQV71183.1"/>
    </source>
</evidence>
<keyword evidence="4 14" id="KW-0001">2Fe-2S</keyword>
<gene>
    <name evidence="18" type="primary">nuoG</name>
    <name evidence="18" type="ORF">FKG94_20055</name>
</gene>
<dbReference type="GO" id="GO:0042773">
    <property type="term" value="P:ATP synthesis coupled electron transport"/>
    <property type="evidence" value="ECO:0007669"/>
    <property type="project" value="InterPro"/>
</dbReference>
<feature type="domain" description="2Fe-2S ferredoxin-type" evidence="15">
    <location>
        <begin position="1"/>
        <end position="83"/>
    </location>
</feature>
<keyword evidence="9 14" id="KW-0411">Iron-sulfur</keyword>
<dbReference type="OrthoDB" id="9810782at2"/>
<evidence type="ECO:0000259" key="15">
    <source>
        <dbReference type="PROSITE" id="PS51085"/>
    </source>
</evidence>
<dbReference type="InterPro" id="IPR000283">
    <property type="entry name" value="NADH_UbQ_OxRdtase_75kDa_su_CS"/>
</dbReference>
<sequence>MTKIIVDDKAYEVPAGNNLLHACLSLGLDLPYFCWHPCLGSVGACRQCAVKQYQDENDSRGRIVMACMTPASEGARISVADPQARDFRAGIIELLMTNHPHDCPVCEEGGECHLQDMTEMSGHTFRRYEQTKRTHRNQYLGPFINHEMNRCIACYRCVRYYQDYAGGSDLQMLGAHHHVYFGRHCDGTLENPFSGNLVEVCPTGVFTDKTFSQDYTRKWDLQCAPSICQHCAVGCNTSPGERYGRLKRIVNRYHNDVNGYFLCDRGRFGYGFVNGDQRLHQVMRRQGGSEETTGQAAQVATAAAGHRALAELLARSDSAVIGSPRTSLENNFALLTAARQHFCGGFSAAEQQIMQTAVTNYRQPDIGIPSPADIETADAILILGEDILNTAPVLALRVRQAVRNRARDLAAAAGIPAWQDAAVQELAQQSRNPLIQLTVDNTDLDAIAAINRQLAPADIARLGFAIAHGINSEAPAPNDLTAAETELADRVCALLNHANRPLVITGTALLSTAVLEAAANIAKSLSRKLDAPCPLHQCLAECNSLGAAMLAADSATLEQTLEGVEDGAIKRLLVLENDLYRRCDSRRLDAALDRLDELIVIDHQWTATAAKADWVLPAATFAESEGTLVNSEARAQRFFAVFPGVADVRAGWQWLTAANPGAWAAIDAVTADRASAETVAVEQVATEKATVGKVAVGKVAVGKVAAGNVTIDAVTKACAASQPLLAQIVAAAPPAEARSQGRQVPRMPHRYSGRTAIRAHINVSEPKQTPDPMSALGFTMEGDPTHLPPALRPSTWAPGWNSNQSIHKFQQEVNGELAGGPSGVRLLDEPAAAAAATWFTEIPPAFRAAGDKLQPVPLYHIFGSEELSQRAEPIQARRPRDYIALHPDDAARLQVCSSDGISFSAAGLEFCLGVRITAALPAGVIGLPMGIGGLTPAALATPLTVTKAFDWQPPPSPGDRAVIASDLAANGGAAP</sequence>
<feature type="domain" description="4Fe-4S His(Cys)3-ligated-type" evidence="17">
    <location>
        <begin position="83"/>
        <end position="122"/>
    </location>
</feature>
<dbReference type="PROSITE" id="PS00642">
    <property type="entry name" value="COMPLEX1_75K_2"/>
    <property type="match status" value="1"/>
</dbReference>
<dbReference type="GO" id="GO:0046872">
    <property type="term" value="F:metal ion binding"/>
    <property type="evidence" value="ECO:0007669"/>
    <property type="project" value="UniProtKB-UniRule"/>
</dbReference>
<evidence type="ECO:0000256" key="11">
    <source>
        <dbReference type="ARBA" id="ARBA00023075"/>
    </source>
</evidence>
<dbReference type="PROSITE" id="PS51669">
    <property type="entry name" value="4FE4S_MOW_BIS_MGD"/>
    <property type="match status" value="1"/>
</dbReference>
<dbReference type="InterPro" id="IPR009010">
    <property type="entry name" value="Asp_de-COase-like_dom_sf"/>
</dbReference>
<evidence type="ECO:0000256" key="12">
    <source>
        <dbReference type="ARBA" id="ARBA00026021"/>
    </source>
</evidence>
<keyword evidence="11" id="KW-0830">Ubiquinone</keyword>
<comment type="cofactor">
    <cofactor evidence="1 14">
        <name>[4Fe-4S] cluster</name>
        <dbReference type="ChEBI" id="CHEBI:49883"/>
    </cofactor>
</comment>
<dbReference type="PROSITE" id="PS51839">
    <property type="entry name" value="4FE4S_HC3"/>
    <property type="match status" value="1"/>
</dbReference>
<dbReference type="AlphaFoldDB" id="A0A545T1V0"/>
<dbReference type="Gene3D" id="2.40.40.20">
    <property type="match status" value="1"/>
</dbReference>
<dbReference type="PROSITE" id="PS00643">
    <property type="entry name" value="COMPLEX1_75K_3"/>
    <property type="match status" value="1"/>
</dbReference>
<evidence type="ECO:0000256" key="5">
    <source>
        <dbReference type="ARBA" id="ARBA00022719"/>
    </source>
</evidence>
<accession>A0A545T1V0</accession>
<dbReference type="Pfam" id="PF00384">
    <property type="entry name" value="Molybdopterin"/>
    <property type="match status" value="1"/>
</dbReference>
<comment type="function">
    <text evidence="14">NDH-1 shuttles electrons from NADH, via FMN and iron-sulfur (Fe-S) centers, to quinones in the respiratory chain. Couples the redox reaction to proton translocation (for every two electrons transferred, four hydrogen ions are translocated across the cytoplasmic membrane), and thus conserves the redox energy in a proton gradient.</text>
</comment>
<dbReference type="InterPro" id="IPR050123">
    <property type="entry name" value="Prok_molybdopt-oxidoreductase"/>
</dbReference>
<name>A0A545T1V0_9GAMM</name>
<organism evidence="18 19">
    <name type="scientific">Exilibacterium tricleocarpae</name>
    <dbReference type="NCBI Taxonomy" id="2591008"/>
    <lineage>
        <taxon>Bacteria</taxon>
        <taxon>Pseudomonadati</taxon>
        <taxon>Pseudomonadota</taxon>
        <taxon>Gammaproteobacteria</taxon>
        <taxon>Cellvibrionales</taxon>
        <taxon>Cellvibrionaceae</taxon>
        <taxon>Exilibacterium</taxon>
    </lineage>
</organism>